<dbReference type="PANTHER" id="PTHR43798:SF33">
    <property type="entry name" value="HYDROLASE, PUTATIVE (AFU_ORTHOLOGUE AFUA_2G14860)-RELATED"/>
    <property type="match status" value="1"/>
</dbReference>
<organism evidence="2 3">
    <name type="scientific">Lentinula aff. detonsa</name>
    <dbReference type="NCBI Taxonomy" id="2804958"/>
    <lineage>
        <taxon>Eukaryota</taxon>
        <taxon>Fungi</taxon>
        <taxon>Dikarya</taxon>
        <taxon>Basidiomycota</taxon>
        <taxon>Agaricomycotina</taxon>
        <taxon>Agaricomycetes</taxon>
        <taxon>Agaricomycetidae</taxon>
        <taxon>Agaricales</taxon>
        <taxon>Marasmiineae</taxon>
        <taxon>Omphalotaceae</taxon>
        <taxon>Lentinula</taxon>
    </lineage>
</organism>
<evidence type="ECO:0000313" key="2">
    <source>
        <dbReference type="EMBL" id="KAJ3781728.1"/>
    </source>
</evidence>
<dbReference type="Pfam" id="PF00561">
    <property type="entry name" value="Abhydrolase_1"/>
    <property type="match status" value="1"/>
</dbReference>
<dbReference type="GO" id="GO:0016020">
    <property type="term" value="C:membrane"/>
    <property type="evidence" value="ECO:0007669"/>
    <property type="project" value="TreeGrafter"/>
</dbReference>
<dbReference type="Gene3D" id="3.40.50.1820">
    <property type="entry name" value="alpha/beta hydrolase"/>
    <property type="match status" value="1"/>
</dbReference>
<feature type="domain" description="AB hydrolase-1" evidence="1">
    <location>
        <begin position="35"/>
        <end position="138"/>
    </location>
</feature>
<evidence type="ECO:0000259" key="1">
    <source>
        <dbReference type="Pfam" id="PF00561"/>
    </source>
</evidence>
<dbReference type="InterPro" id="IPR029058">
    <property type="entry name" value="AB_hydrolase_fold"/>
</dbReference>
<proteinExistence type="predicted"/>
<accession>A0AA38NJM6</accession>
<dbReference type="EMBL" id="MU793530">
    <property type="protein sequence ID" value="KAJ3781728.1"/>
    <property type="molecule type" value="Genomic_DNA"/>
</dbReference>
<dbReference type="GO" id="GO:0016787">
    <property type="term" value="F:hydrolase activity"/>
    <property type="evidence" value="ECO:0007669"/>
    <property type="project" value="UniProtKB-KW"/>
</dbReference>
<dbReference type="Proteomes" id="UP001163798">
    <property type="component" value="Unassembled WGS sequence"/>
</dbReference>
<dbReference type="PANTHER" id="PTHR43798">
    <property type="entry name" value="MONOACYLGLYCEROL LIPASE"/>
    <property type="match status" value="1"/>
</dbReference>
<dbReference type="InterPro" id="IPR000073">
    <property type="entry name" value="AB_hydrolase_1"/>
</dbReference>
<gene>
    <name evidence="2" type="ORF">GGU10DRAFT_410480</name>
</gene>
<name>A0AA38NJM6_9AGAR</name>
<comment type="caution">
    <text evidence="2">The sequence shown here is derived from an EMBL/GenBank/DDBJ whole genome shotgun (WGS) entry which is preliminary data.</text>
</comment>
<protein>
    <submittedName>
        <fullName evidence="2">Alpha/Beta hydrolase protein</fullName>
    </submittedName>
</protein>
<dbReference type="AlphaFoldDB" id="A0AA38NJM6"/>
<sequence>MPFIDITSSTGRVRFHYTISSPLCANAEVIEPGLPILLFFHALAYHTIFHSQFSDPILRRFNLVTFDLRWHGDTESDTVPTKYGQEEAAEDVIAFITALQLPPCHFVALDLGSIIALQTAVMIPDQVLSLFIMSHTCLEELPDVQQGRTELYELYISGLPGALEDVATGYSQYTFSDNMKNLSQALCKMSMPIDFRNWSAECLQEYRLITYDIFCNRKPQPPDSLSRISCPVKLLHGENSLVYPLSYTERLMNSFQEAGVDASMEIIANAPHYLCVDYGNEVNGMIHDFVVQCLPKGSILPPTPVNIISPWDKVLREHGWDPKRMNELDDDDLIVSFVCPFIFYCSKDITDLKPGQLGWNMKPT</sequence>
<dbReference type="InterPro" id="IPR050266">
    <property type="entry name" value="AB_hydrolase_sf"/>
</dbReference>
<keyword evidence="2" id="KW-0378">Hydrolase</keyword>
<evidence type="ECO:0000313" key="3">
    <source>
        <dbReference type="Proteomes" id="UP001163798"/>
    </source>
</evidence>
<keyword evidence="3" id="KW-1185">Reference proteome</keyword>
<reference evidence="2" key="1">
    <citation type="submission" date="2022-08" db="EMBL/GenBank/DDBJ databases">
        <authorList>
            <consortium name="DOE Joint Genome Institute"/>
            <person name="Min B."/>
            <person name="Riley R."/>
            <person name="Sierra-Patev S."/>
            <person name="Naranjo-Ortiz M."/>
            <person name="Looney B."/>
            <person name="Konkel Z."/>
            <person name="Slot J.C."/>
            <person name="Sakamoto Y."/>
            <person name="Steenwyk J.L."/>
            <person name="Rokas A."/>
            <person name="Carro J."/>
            <person name="Camarero S."/>
            <person name="Ferreira P."/>
            <person name="Molpeceres G."/>
            <person name="Ruiz-Duenas F.J."/>
            <person name="Serrano A."/>
            <person name="Henrissat B."/>
            <person name="Drula E."/>
            <person name="Hughes K.W."/>
            <person name="Mata J.L."/>
            <person name="Ishikawa N.K."/>
            <person name="Vargas-Isla R."/>
            <person name="Ushijima S."/>
            <person name="Smith C.A."/>
            <person name="Ahrendt S."/>
            <person name="Andreopoulos W."/>
            <person name="He G."/>
            <person name="Labutti K."/>
            <person name="Lipzen A."/>
            <person name="Ng V."/>
            <person name="Sandor L."/>
            <person name="Barry K."/>
            <person name="Martinez A.T."/>
            <person name="Xiao Y."/>
            <person name="Gibbons J.G."/>
            <person name="Terashima K."/>
            <person name="Hibbett D.S."/>
            <person name="Grigoriev I.V."/>
        </authorList>
    </citation>
    <scope>NUCLEOTIDE SEQUENCE</scope>
    <source>
        <strain evidence="2">TFB10291</strain>
    </source>
</reference>
<dbReference type="SUPFAM" id="SSF53474">
    <property type="entry name" value="alpha/beta-Hydrolases"/>
    <property type="match status" value="1"/>
</dbReference>